<comment type="domain">
    <text evidence="6">Has three domains with a flexible linker between the domains II and III and assumes an 'L' shape. Domain III is highly mobile and contacts RuvB.</text>
</comment>
<name>A0A562VCQ6_9ACTN</name>
<evidence type="ECO:0000313" key="10">
    <source>
        <dbReference type="Proteomes" id="UP000321617"/>
    </source>
</evidence>
<evidence type="ECO:0000256" key="3">
    <source>
        <dbReference type="ARBA" id="ARBA00023125"/>
    </source>
</evidence>
<comment type="similarity">
    <text evidence="6">Belongs to the RuvA family.</text>
</comment>
<dbReference type="AlphaFoldDB" id="A0A562VCQ6"/>
<comment type="function">
    <text evidence="6">The RuvA-RuvB-RuvC complex processes Holliday junction (HJ) DNA during genetic recombination and DNA repair, while the RuvA-RuvB complex plays an important role in the rescue of blocked DNA replication forks via replication fork reversal (RFR). RuvA specifically binds to HJ cruciform DNA, conferring on it an open structure. The RuvB hexamer acts as an ATP-dependent pump, pulling dsDNA into and through the RuvAB complex. HJ branch migration allows RuvC to scan DNA until it finds its consensus sequence, where it cleaves and resolves the cruciform DNA.</text>
</comment>
<dbReference type="SMART" id="SM00278">
    <property type="entry name" value="HhH1"/>
    <property type="match status" value="2"/>
</dbReference>
<dbReference type="Pfam" id="PF07499">
    <property type="entry name" value="RuvA_C"/>
    <property type="match status" value="1"/>
</dbReference>
<evidence type="ECO:0000256" key="7">
    <source>
        <dbReference type="SAM" id="MobiDB-lite"/>
    </source>
</evidence>
<dbReference type="RefSeq" id="WP_147134732.1">
    <property type="nucleotide sequence ID" value="NZ_BAABIJ010000001.1"/>
</dbReference>
<dbReference type="SUPFAM" id="SSF47781">
    <property type="entry name" value="RuvA domain 2-like"/>
    <property type="match status" value="1"/>
</dbReference>
<dbReference type="SUPFAM" id="SSF46929">
    <property type="entry name" value="DNA helicase RuvA subunit, C-terminal domain"/>
    <property type="match status" value="1"/>
</dbReference>
<evidence type="ECO:0000259" key="8">
    <source>
        <dbReference type="SMART" id="SM00278"/>
    </source>
</evidence>
<dbReference type="NCBIfam" id="TIGR00084">
    <property type="entry name" value="ruvA"/>
    <property type="match status" value="1"/>
</dbReference>
<dbReference type="InterPro" id="IPR036267">
    <property type="entry name" value="RuvA_C_sf"/>
</dbReference>
<keyword evidence="3 6" id="KW-0238">DNA-binding</keyword>
<dbReference type="InterPro" id="IPR010994">
    <property type="entry name" value="RuvA_2-like"/>
</dbReference>
<dbReference type="Pfam" id="PF14520">
    <property type="entry name" value="HHH_5"/>
    <property type="match status" value="1"/>
</dbReference>
<evidence type="ECO:0000313" key="9">
    <source>
        <dbReference type="EMBL" id="TWJ15664.1"/>
    </source>
</evidence>
<dbReference type="InterPro" id="IPR013849">
    <property type="entry name" value="DNA_helicase_Holl-junc_RuvA_I"/>
</dbReference>
<dbReference type="GO" id="GO:0005737">
    <property type="term" value="C:cytoplasm"/>
    <property type="evidence" value="ECO:0007669"/>
    <property type="project" value="UniProtKB-SubCell"/>
</dbReference>
<proteinExistence type="inferred from homology"/>
<feature type="domain" description="Helix-hairpin-helix DNA-binding motif class 1" evidence="8">
    <location>
        <begin position="107"/>
        <end position="126"/>
    </location>
</feature>
<dbReference type="Gene3D" id="1.10.8.10">
    <property type="entry name" value="DNA helicase RuvA subunit, C-terminal domain"/>
    <property type="match status" value="1"/>
</dbReference>
<dbReference type="GO" id="GO:0048476">
    <property type="term" value="C:Holliday junction resolvase complex"/>
    <property type="evidence" value="ECO:0007669"/>
    <property type="project" value="UniProtKB-UniRule"/>
</dbReference>
<dbReference type="GO" id="GO:0009378">
    <property type="term" value="F:four-way junction helicase activity"/>
    <property type="evidence" value="ECO:0007669"/>
    <property type="project" value="InterPro"/>
</dbReference>
<accession>A0A562VCQ6</accession>
<evidence type="ECO:0000256" key="1">
    <source>
        <dbReference type="ARBA" id="ARBA00022490"/>
    </source>
</evidence>
<dbReference type="GO" id="GO:0005524">
    <property type="term" value="F:ATP binding"/>
    <property type="evidence" value="ECO:0007669"/>
    <property type="project" value="InterPro"/>
</dbReference>
<keyword evidence="1 6" id="KW-0963">Cytoplasm</keyword>
<dbReference type="InterPro" id="IPR000085">
    <property type="entry name" value="RuvA"/>
</dbReference>
<comment type="subcellular location">
    <subcellularLocation>
        <location evidence="6">Cytoplasm</location>
    </subcellularLocation>
</comment>
<comment type="caution">
    <text evidence="9">The sequence shown here is derived from an EMBL/GenBank/DDBJ whole genome shotgun (WGS) entry which is preliminary data.</text>
</comment>
<dbReference type="HAMAP" id="MF_00031">
    <property type="entry name" value="DNA_HJ_migration_RuvA"/>
    <property type="match status" value="1"/>
</dbReference>
<keyword evidence="10" id="KW-1185">Reference proteome</keyword>
<evidence type="ECO:0000256" key="6">
    <source>
        <dbReference type="HAMAP-Rule" id="MF_00031"/>
    </source>
</evidence>
<dbReference type="Pfam" id="PF01330">
    <property type="entry name" value="RuvA_N"/>
    <property type="match status" value="1"/>
</dbReference>
<feature type="region of interest" description="Disordered" evidence="7">
    <location>
        <begin position="133"/>
        <end position="155"/>
    </location>
</feature>
<keyword evidence="5 6" id="KW-0234">DNA repair</keyword>
<dbReference type="SUPFAM" id="SSF50249">
    <property type="entry name" value="Nucleic acid-binding proteins"/>
    <property type="match status" value="1"/>
</dbReference>
<dbReference type="InterPro" id="IPR011114">
    <property type="entry name" value="RuvA_C"/>
</dbReference>
<sequence>MIASLTGTITSVTGDSTVMTVGGVGYLLRATPGTLANLRVGAETTLHTTLIVREESLTLYGFATVAERDLFELLQTASGVGPRLAQAALAVHSPAAVRHAIASADTATLTRIPGVGKKGADRLVLELKDKIGAAPATDEPSGGGDRPPAWREQVSQGLQALGWSAKDAATAVTKLDAGSEVDATDVPGLLKQAIRLLGRTR</sequence>
<reference evidence="9 10" key="1">
    <citation type="journal article" date="2013" name="Stand. Genomic Sci.">
        <title>Genomic Encyclopedia of Type Strains, Phase I: The one thousand microbial genomes (KMG-I) project.</title>
        <authorList>
            <person name="Kyrpides N.C."/>
            <person name="Woyke T."/>
            <person name="Eisen J.A."/>
            <person name="Garrity G."/>
            <person name="Lilburn T.G."/>
            <person name="Beck B.J."/>
            <person name="Whitman W.B."/>
            <person name="Hugenholtz P."/>
            <person name="Klenk H.P."/>
        </authorList>
    </citation>
    <scope>NUCLEOTIDE SEQUENCE [LARGE SCALE GENOMIC DNA]</scope>
    <source>
        <strain evidence="9 10">DSM 45044</strain>
    </source>
</reference>
<keyword evidence="9" id="KW-0067">ATP-binding</keyword>
<dbReference type="EMBL" id="VLLL01000005">
    <property type="protein sequence ID" value="TWJ15664.1"/>
    <property type="molecule type" value="Genomic_DNA"/>
</dbReference>
<protein>
    <recommendedName>
        <fullName evidence="6">Holliday junction branch migration complex subunit RuvA</fullName>
    </recommendedName>
</protein>
<dbReference type="InterPro" id="IPR012340">
    <property type="entry name" value="NA-bd_OB-fold"/>
</dbReference>
<dbReference type="GO" id="GO:0006310">
    <property type="term" value="P:DNA recombination"/>
    <property type="evidence" value="ECO:0007669"/>
    <property type="project" value="UniProtKB-UniRule"/>
</dbReference>
<organism evidence="9 10">
    <name type="scientific">Stackebrandtia albiflava</name>
    <dbReference type="NCBI Taxonomy" id="406432"/>
    <lineage>
        <taxon>Bacteria</taxon>
        <taxon>Bacillati</taxon>
        <taxon>Actinomycetota</taxon>
        <taxon>Actinomycetes</taxon>
        <taxon>Glycomycetales</taxon>
        <taxon>Glycomycetaceae</taxon>
        <taxon>Stackebrandtia</taxon>
    </lineage>
</organism>
<dbReference type="GO" id="GO:0009379">
    <property type="term" value="C:Holliday junction helicase complex"/>
    <property type="evidence" value="ECO:0007669"/>
    <property type="project" value="InterPro"/>
</dbReference>
<dbReference type="GO" id="GO:0000400">
    <property type="term" value="F:four-way junction DNA binding"/>
    <property type="evidence" value="ECO:0007669"/>
    <property type="project" value="UniProtKB-UniRule"/>
</dbReference>
<dbReference type="Proteomes" id="UP000321617">
    <property type="component" value="Unassembled WGS sequence"/>
</dbReference>
<feature type="domain" description="Helix-hairpin-helix DNA-binding motif class 1" evidence="8">
    <location>
        <begin position="72"/>
        <end position="91"/>
    </location>
</feature>
<dbReference type="Gene3D" id="2.40.50.140">
    <property type="entry name" value="Nucleic acid-binding proteins"/>
    <property type="match status" value="1"/>
</dbReference>
<dbReference type="InterPro" id="IPR003583">
    <property type="entry name" value="Hlx-hairpin-Hlx_DNA-bd_motif"/>
</dbReference>
<comment type="subunit">
    <text evidence="6">Homotetramer. Forms an RuvA(8)-RuvB(12)-Holliday junction (HJ) complex. HJ DNA is sandwiched between 2 RuvA tetramers; dsDNA enters through RuvA and exits via RuvB. An RuvB hexamer assembles on each DNA strand where it exits the tetramer. Each RuvB hexamer is contacted by two RuvA subunits (via domain III) on 2 adjacent RuvB subunits; this complex drives branch migration. In the full resolvosome a probable DNA-RuvA(4)-RuvB(12)-RuvC(2) complex forms which resolves the HJ.</text>
</comment>
<gene>
    <name evidence="6" type="primary">ruvA</name>
    <name evidence="9" type="ORF">LX16_1375</name>
</gene>
<dbReference type="Gene3D" id="1.10.150.20">
    <property type="entry name" value="5' to 3' exonuclease, C-terminal subdomain"/>
    <property type="match status" value="1"/>
</dbReference>
<dbReference type="GO" id="GO:0006281">
    <property type="term" value="P:DNA repair"/>
    <property type="evidence" value="ECO:0007669"/>
    <property type="project" value="UniProtKB-UniRule"/>
</dbReference>
<keyword evidence="4 6" id="KW-0233">DNA recombination</keyword>
<comment type="caution">
    <text evidence="6">Lacks conserved residue(s) required for the propagation of feature annotation.</text>
</comment>
<keyword evidence="9" id="KW-0347">Helicase</keyword>
<evidence type="ECO:0000256" key="5">
    <source>
        <dbReference type="ARBA" id="ARBA00023204"/>
    </source>
</evidence>
<evidence type="ECO:0000256" key="4">
    <source>
        <dbReference type="ARBA" id="ARBA00023172"/>
    </source>
</evidence>
<dbReference type="OrthoDB" id="5293449at2"/>
<keyword evidence="2 6" id="KW-0227">DNA damage</keyword>
<evidence type="ECO:0000256" key="2">
    <source>
        <dbReference type="ARBA" id="ARBA00022763"/>
    </source>
</evidence>
<keyword evidence="9" id="KW-0378">Hydrolase</keyword>
<keyword evidence="9" id="KW-0547">Nucleotide-binding</keyword>
<feature type="region of interest" description="Domain III" evidence="6">
    <location>
        <begin position="150"/>
        <end position="201"/>
    </location>
</feature>